<dbReference type="EMBL" id="CP092471">
    <property type="protein sequence ID" value="UVI39659.1"/>
    <property type="molecule type" value="Genomic_DNA"/>
</dbReference>
<dbReference type="PANTHER" id="PTHR42901:SF1">
    <property type="entry name" value="ALCOHOL DEHYDROGENASE"/>
    <property type="match status" value="1"/>
</dbReference>
<evidence type="ECO:0000313" key="3">
    <source>
        <dbReference type="EMBL" id="UVI39659.1"/>
    </source>
</evidence>
<dbReference type="SUPFAM" id="SSF51735">
    <property type="entry name" value="NAD(P)-binding Rossmann-fold domains"/>
    <property type="match status" value="1"/>
</dbReference>
<gene>
    <name evidence="3" type="ORF">L1F33_01465</name>
</gene>
<dbReference type="Proteomes" id="UP001065265">
    <property type="component" value="Chromosome"/>
</dbReference>
<dbReference type="InterPro" id="IPR002347">
    <property type="entry name" value="SDR_fam"/>
</dbReference>
<keyword evidence="2" id="KW-0560">Oxidoreductase</keyword>
<dbReference type="Gene3D" id="3.40.50.720">
    <property type="entry name" value="NAD(P)-binding Rossmann-like Domain"/>
    <property type="match status" value="1"/>
</dbReference>
<evidence type="ECO:0000313" key="4">
    <source>
        <dbReference type="Proteomes" id="UP001065265"/>
    </source>
</evidence>
<accession>A0ABY5SZH6</accession>
<protein>
    <submittedName>
        <fullName evidence="3">SDR family NAD(P)-dependent oxidoreductase</fullName>
    </submittedName>
</protein>
<dbReference type="CDD" id="cd05233">
    <property type="entry name" value="SDR_c"/>
    <property type="match status" value="1"/>
</dbReference>
<dbReference type="InterPro" id="IPR020904">
    <property type="entry name" value="Sc_DH/Rdtase_CS"/>
</dbReference>
<dbReference type="InterPro" id="IPR036291">
    <property type="entry name" value="NAD(P)-bd_dom_sf"/>
</dbReference>
<dbReference type="RefSeq" id="WP_265559242.1">
    <property type="nucleotide sequence ID" value="NZ_CP092471.1"/>
</dbReference>
<organism evidence="3 4">
    <name type="scientific">Qipengyuania spongiae</name>
    <dbReference type="NCBI Taxonomy" id="2909673"/>
    <lineage>
        <taxon>Bacteria</taxon>
        <taxon>Pseudomonadati</taxon>
        <taxon>Pseudomonadota</taxon>
        <taxon>Alphaproteobacteria</taxon>
        <taxon>Sphingomonadales</taxon>
        <taxon>Erythrobacteraceae</taxon>
        <taxon>Qipengyuania</taxon>
    </lineage>
</organism>
<name>A0ABY5SZH6_9SPHN</name>
<reference evidence="3" key="1">
    <citation type="submission" date="2022-02" db="EMBL/GenBank/DDBJ databases">
        <title>Qipengyuania spongiae sp. nov., isolated from marine sponge.</title>
        <authorList>
            <person name="Li Z."/>
            <person name="Zhang M."/>
        </authorList>
    </citation>
    <scope>NUCLEOTIDE SEQUENCE</scope>
    <source>
        <strain evidence="3">PHS-Z21</strain>
    </source>
</reference>
<keyword evidence="4" id="KW-1185">Reference proteome</keyword>
<dbReference type="PRINTS" id="PR00081">
    <property type="entry name" value="GDHRDH"/>
</dbReference>
<dbReference type="PANTHER" id="PTHR42901">
    <property type="entry name" value="ALCOHOL DEHYDROGENASE"/>
    <property type="match status" value="1"/>
</dbReference>
<proteinExistence type="inferred from homology"/>
<dbReference type="PROSITE" id="PS00061">
    <property type="entry name" value="ADH_SHORT"/>
    <property type="match status" value="1"/>
</dbReference>
<evidence type="ECO:0000256" key="1">
    <source>
        <dbReference type="ARBA" id="ARBA00006484"/>
    </source>
</evidence>
<comment type="similarity">
    <text evidence="1">Belongs to the short-chain dehydrogenases/reductases (SDR) family.</text>
</comment>
<dbReference type="Pfam" id="PF00106">
    <property type="entry name" value="adh_short"/>
    <property type="match status" value="1"/>
</dbReference>
<evidence type="ECO:0000256" key="2">
    <source>
        <dbReference type="ARBA" id="ARBA00023002"/>
    </source>
</evidence>
<sequence length="164" mass="17570">MSGDTIMDERRTLGFAGTITGVTPAGKVGGDMVLRDQGRILVTGSIAGDMPGAYQLVYNSTKAFVNDFCVGLANELKNTSVVVSCLMPGVTDTKFFERAGMEDTQAGEMENKADPAKVARDGYEALLKGETQEVSGFMNKVQDVFAGLLPDELVARMHRRLATP</sequence>